<feature type="region of interest" description="Disordered" evidence="11">
    <location>
        <begin position="658"/>
        <end position="690"/>
    </location>
</feature>
<evidence type="ECO:0000256" key="4">
    <source>
        <dbReference type="ARBA" id="ARBA00023010"/>
    </source>
</evidence>
<sequence>PDRQELIRNAVVFLNDPNARPPLSIASPLTQRIQFLEAKGLTPSEIDLAIRQAAQTSSYGSAFTQPPYPQMPPAAYRWDWRDYFITAVVSGTVAYSAVAIFKKYLLPHLRPPTSTAYEADRDALTAQFDAAEALLKEIQAESTAMRVAVEAQRERIDETTKNVDAMVQEVRDGEAKTRDEMREIREEINSIREMLPKMIERNKDSQTQSLNELQQELKSLKALLLSRGPTISSSSVPSSPLPALGRPSIPAWQLAGTSSTESTPSTPPDLRPASPSKSRPQGGPTSPPSTGQLAESALSNLRKSLAHQRPASPGKSPPPRAKSTLEDRLRASFTIGEVSNDSTPAASLRVSPDPPPMAEQQNAPNSVSEIAAKPALELVPARQPMSPSSTPLPESRVSSPIQLHDPLSALHMDPPLVSAVSASPKPQFLQVNQVSALATDIHVDPPLAPVVVPASPKPQSPQINQVSALEAEVSLPPDESSRATDVDALQARLKLVEQRFSDVSTSFKRLQAEKAAADAILRESTPLETISDLQALRDYVQNVVLKAEISSGEITRLNAKLETQETRIEELRDTHRLESSSQSTQIEQLRRQLAEAETLLKASQGSVAQGDENATVQKAEIDRLLKEVEQANRAAKEEEEKRVKAISLLKTVRQKLVKAEKERDDTQRDLAASRDKEKAERDKEQHEKSRLQAEIEITNAERDKTVTGLKTQFDREIASFKDRHEKETAMLRGQFELEALTTKSSHTKEVTTLTSRISSLDITIAALTNDKNAFFDQLQLRQAELESAQSHLDSLQSQNTELQYQLRESEDRLALLNEDMTDARQEQDSRSREPSNTAEDVAHLLAATQEKYESKLADLRRNQSVLEKERTESEAQWSRKLREKVRENEELKLVLGSATKSRELDEGVVGKLKDEIKVLQEQVRLHRAELAELRAQSVSLEDLESSNKAQETETSAKIGALEQLLDEAKSREAQLRASNKTLREELRKVQSSAALLRNPGVGYWTSRAAESSAPEIRTSLSSASSADSRSASPALPQTSSNNEEEVNLEYLRNVILQFLEHKEMRPNLVKVLSIILHFTPQETRRLIAKV</sequence>
<dbReference type="InterPro" id="IPR000237">
    <property type="entry name" value="GRIP_dom"/>
</dbReference>
<reference evidence="13" key="1">
    <citation type="submission" date="2023-03" db="EMBL/GenBank/DDBJ databases">
        <title>Massive genome expansion in bonnet fungi (Mycena s.s.) driven by repeated elements and novel gene families across ecological guilds.</title>
        <authorList>
            <consortium name="Lawrence Berkeley National Laboratory"/>
            <person name="Harder C.B."/>
            <person name="Miyauchi S."/>
            <person name="Viragh M."/>
            <person name="Kuo A."/>
            <person name="Thoen E."/>
            <person name="Andreopoulos B."/>
            <person name="Lu D."/>
            <person name="Skrede I."/>
            <person name="Drula E."/>
            <person name="Henrissat B."/>
            <person name="Morin E."/>
            <person name="Kohler A."/>
            <person name="Barry K."/>
            <person name="LaButti K."/>
            <person name="Morin E."/>
            <person name="Salamov A."/>
            <person name="Lipzen A."/>
            <person name="Mereny Z."/>
            <person name="Hegedus B."/>
            <person name="Baldrian P."/>
            <person name="Stursova M."/>
            <person name="Weitz H."/>
            <person name="Taylor A."/>
            <person name="Grigoriev I.V."/>
            <person name="Nagy L.G."/>
            <person name="Martin F."/>
            <person name="Kauserud H."/>
        </authorList>
    </citation>
    <scope>NUCLEOTIDE SEQUENCE</scope>
    <source>
        <strain evidence="13">9144</strain>
    </source>
</reference>
<dbReference type="Gene3D" id="1.10.220.60">
    <property type="entry name" value="GRIP domain"/>
    <property type="match status" value="1"/>
</dbReference>
<feature type="compositionally biased region" description="Low complexity" evidence="11">
    <location>
        <begin position="1019"/>
        <end position="1034"/>
    </location>
</feature>
<feature type="compositionally biased region" description="Low complexity" evidence="11">
    <location>
        <begin position="280"/>
        <end position="292"/>
    </location>
</feature>
<dbReference type="InterPro" id="IPR006785">
    <property type="entry name" value="Pex14_N"/>
</dbReference>
<dbReference type="InterPro" id="IPR036388">
    <property type="entry name" value="WH-like_DNA-bd_sf"/>
</dbReference>
<evidence type="ECO:0000256" key="7">
    <source>
        <dbReference type="ARBA" id="ARBA00029502"/>
    </source>
</evidence>
<feature type="non-terminal residue" evidence="13">
    <location>
        <position position="1090"/>
    </location>
</feature>
<comment type="similarity">
    <text evidence="1">Belongs to the peroxin-14 family.</text>
</comment>
<keyword evidence="10" id="KW-0175">Coiled coil</keyword>
<feature type="region of interest" description="Disordered" evidence="11">
    <location>
        <begin position="1014"/>
        <end position="1043"/>
    </location>
</feature>
<protein>
    <recommendedName>
        <fullName evidence="7">Peroxisomal membrane protein PEX14</fullName>
    </recommendedName>
    <alternativeName>
        <fullName evidence="8">Peroxin-14</fullName>
    </alternativeName>
</protein>
<evidence type="ECO:0000256" key="2">
    <source>
        <dbReference type="ARBA" id="ARBA00022448"/>
    </source>
</evidence>
<evidence type="ECO:0000256" key="9">
    <source>
        <dbReference type="ARBA" id="ARBA00046271"/>
    </source>
</evidence>
<feature type="coiled-coil region" evidence="10">
    <location>
        <begin position="909"/>
        <end position="992"/>
    </location>
</feature>
<evidence type="ECO:0000256" key="5">
    <source>
        <dbReference type="ARBA" id="ARBA00023136"/>
    </source>
</evidence>
<feature type="compositionally biased region" description="Low complexity" evidence="11">
    <location>
        <begin position="229"/>
        <end position="242"/>
    </location>
</feature>
<keyword evidence="5" id="KW-0472">Membrane</keyword>
<dbReference type="EMBL" id="JARJCW010000004">
    <property type="protein sequence ID" value="KAJ7225446.1"/>
    <property type="molecule type" value="Genomic_DNA"/>
</dbReference>
<feature type="non-terminal residue" evidence="13">
    <location>
        <position position="1"/>
    </location>
</feature>
<evidence type="ECO:0000259" key="12">
    <source>
        <dbReference type="PROSITE" id="PS50913"/>
    </source>
</evidence>
<gene>
    <name evidence="13" type="ORF">GGX14DRAFT_638792</name>
</gene>
<keyword evidence="3" id="KW-0653">Protein transport</keyword>
<organism evidence="13 14">
    <name type="scientific">Mycena pura</name>
    <dbReference type="NCBI Taxonomy" id="153505"/>
    <lineage>
        <taxon>Eukaryota</taxon>
        <taxon>Fungi</taxon>
        <taxon>Dikarya</taxon>
        <taxon>Basidiomycota</taxon>
        <taxon>Agaricomycotina</taxon>
        <taxon>Agaricomycetes</taxon>
        <taxon>Agaricomycetidae</taxon>
        <taxon>Agaricales</taxon>
        <taxon>Marasmiineae</taxon>
        <taxon>Mycenaceae</taxon>
        <taxon>Mycena</taxon>
    </lineage>
</organism>
<keyword evidence="14" id="KW-1185">Reference proteome</keyword>
<dbReference type="GO" id="GO:0016560">
    <property type="term" value="P:protein import into peroxisome matrix, docking"/>
    <property type="evidence" value="ECO:0007669"/>
    <property type="project" value="InterPro"/>
</dbReference>
<keyword evidence="6" id="KW-0576">Peroxisome</keyword>
<dbReference type="Pfam" id="PF01465">
    <property type="entry name" value="GRIP"/>
    <property type="match status" value="1"/>
</dbReference>
<name>A0AAD6YPP4_9AGAR</name>
<evidence type="ECO:0000256" key="1">
    <source>
        <dbReference type="ARBA" id="ARBA00005443"/>
    </source>
</evidence>
<dbReference type="AlphaFoldDB" id="A0AAD6YPP4"/>
<dbReference type="PROSITE" id="PS50913">
    <property type="entry name" value="GRIP"/>
    <property type="match status" value="1"/>
</dbReference>
<dbReference type="Proteomes" id="UP001219525">
    <property type="component" value="Unassembled WGS sequence"/>
</dbReference>
<dbReference type="Gene3D" id="1.10.10.10">
    <property type="entry name" value="Winged helix-like DNA-binding domain superfamily/Winged helix DNA-binding domain"/>
    <property type="match status" value="1"/>
</dbReference>
<comment type="caution">
    <text evidence="13">The sequence shown here is derived from an EMBL/GenBank/DDBJ whole genome shotgun (WGS) entry which is preliminary data.</text>
</comment>
<evidence type="ECO:0000313" key="14">
    <source>
        <dbReference type="Proteomes" id="UP001219525"/>
    </source>
</evidence>
<dbReference type="SMART" id="SM00755">
    <property type="entry name" value="Grip"/>
    <property type="match status" value="1"/>
</dbReference>
<dbReference type="PANTHER" id="PTHR23058">
    <property type="entry name" value="PEROXISOMAL MEMBRANE PROTEIN PEX14"/>
    <property type="match status" value="1"/>
</dbReference>
<dbReference type="PANTHER" id="PTHR23058:SF0">
    <property type="entry name" value="PEROXISOMAL MEMBRANE PROTEIN PEX14"/>
    <property type="match status" value="1"/>
</dbReference>
<proteinExistence type="inferred from homology"/>
<dbReference type="Pfam" id="PF04695">
    <property type="entry name" value="Pex14_N"/>
    <property type="match status" value="1"/>
</dbReference>
<feature type="domain" description="GRIP" evidence="12">
    <location>
        <begin position="1041"/>
        <end position="1089"/>
    </location>
</feature>
<evidence type="ECO:0000256" key="3">
    <source>
        <dbReference type="ARBA" id="ARBA00022927"/>
    </source>
</evidence>
<comment type="subcellular location">
    <subcellularLocation>
        <location evidence="9">Peroxisome membrane</location>
    </subcellularLocation>
</comment>
<evidence type="ECO:0000256" key="6">
    <source>
        <dbReference type="ARBA" id="ARBA00023140"/>
    </source>
</evidence>
<accession>A0AAD6YPP4</accession>
<keyword evidence="4" id="KW-0811">Translocation</keyword>
<dbReference type="GO" id="GO:0005102">
    <property type="term" value="F:signaling receptor binding"/>
    <property type="evidence" value="ECO:0007669"/>
    <property type="project" value="TreeGrafter"/>
</dbReference>
<dbReference type="InterPro" id="IPR025655">
    <property type="entry name" value="PEX14"/>
</dbReference>
<evidence type="ECO:0000313" key="13">
    <source>
        <dbReference type="EMBL" id="KAJ7225446.1"/>
    </source>
</evidence>
<keyword evidence="2" id="KW-0813">Transport</keyword>
<feature type="coiled-coil region" evidence="10">
    <location>
        <begin position="121"/>
        <end position="223"/>
    </location>
</feature>
<feature type="region of interest" description="Disordered" evidence="11">
    <location>
        <begin position="229"/>
        <end position="365"/>
    </location>
</feature>
<evidence type="ECO:0000256" key="10">
    <source>
        <dbReference type="SAM" id="Coils"/>
    </source>
</evidence>
<evidence type="ECO:0000256" key="8">
    <source>
        <dbReference type="ARBA" id="ARBA00029691"/>
    </source>
</evidence>
<evidence type="ECO:0000256" key="11">
    <source>
        <dbReference type="SAM" id="MobiDB-lite"/>
    </source>
</evidence>
<dbReference type="GO" id="GO:0005778">
    <property type="term" value="C:peroxisomal membrane"/>
    <property type="evidence" value="ECO:0007669"/>
    <property type="project" value="UniProtKB-SubCell"/>
</dbReference>
<dbReference type="GO" id="GO:1990429">
    <property type="term" value="C:peroxisomal importomer complex"/>
    <property type="evidence" value="ECO:0007669"/>
    <property type="project" value="TreeGrafter"/>
</dbReference>
<feature type="coiled-coil region" evidence="10">
    <location>
        <begin position="778"/>
        <end position="876"/>
    </location>
</feature>